<dbReference type="PANTHER" id="PTHR46065">
    <property type="entry name" value="E3 UBIQUITIN-PROTEIN LIGASE MARCH 2/3 FAMILY MEMBER"/>
    <property type="match status" value="1"/>
</dbReference>
<sequence>MMDVFHTASEEDCCIICRTDTNTENFKPCRCKGSMACIHKECLMDWISHSGVTACNICNTPYLVNKKKLSILKWKLPPLTTDEKKDHCLEIFLFCDSILLVVLVSVLITMLFLPAQVLYLSLMARICFFIFAIVVLVATLFMYNLVKDNVFTFIDRVVQFNTVVEVMSM</sequence>
<keyword evidence="4" id="KW-0479">Metal-binding</keyword>
<keyword evidence="7" id="KW-0862">Zinc</keyword>
<dbReference type="Proteomes" id="UP000207650">
    <property type="component" value="Segment"/>
</dbReference>
<feature type="transmembrane region" description="Helical" evidence="10">
    <location>
        <begin position="91"/>
        <end position="113"/>
    </location>
</feature>
<keyword evidence="5" id="KW-0863">Zinc-finger</keyword>
<evidence type="ECO:0000256" key="9">
    <source>
        <dbReference type="ARBA" id="ARBA00023136"/>
    </source>
</evidence>
<dbReference type="Pfam" id="PF12906">
    <property type="entry name" value="RINGv"/>
    <property type="match status" value="1"/>
</dbReference>
<evidence type="ECO:0000256" key="3">
    <source>
        <dbReference type="ARBA" id="ARBA00022692"/>
    </source>
</evidence>
<keyword evidence="13" id="KW-1185">Reference proteome</keyword>
<evidence type="ECO:0000256" key="8">
    <source>
        <dbReference type="ARBA" id="ARBA00022989"/>
    </source>
</evidence>
<dbReference type="SMART" id="SM00744">
    <property type="entry name" value="RINGv"/>
    <property type="match status" value="1"/>
</dbReference>
<keyword evidence="9 10" id="KW-0472">Membrane</keyword>
<dbReference type="InterPro" id="IPR013083">
    <property type="entry name" value="Znf_RING/FYVE/PHD"/>
</dbReference>
<dbReference type="Gene3D" id="3.30.40.10">
    <property type="entry name" value="Zinc/RING finger domain, C3HC4 (zinc finger)"/>
    <property type="match status" value="1"/>
</dbReference>
<keyword evidence="8 10" id="KW-1133">Transmembrane helix</keyword>
<evidence type="ECO:0000256" key="7">
    <source>
        <dbReference type="ARBA" id="ARBA00022833"/>
    </source>
</evidence>
<dbReference type="PROSITE" id="PS51292">
    <property type="entry name" value="ZF_RING_CH"/>
    <property type="match status" value="1"/>
</dbReference>
<feature type="domain" description="RING-CH-type" evidence="11">
    <location>
        <begin position="6"/>
        <end position="65"/>
    </location>
</feature>
<evidence type="ECO:0000256" key="2">
    <source>
        <dbReference type="ARBA" id="ARBA00022679"/>
    </source>
</evidence>
<keyword evidence="2" id="KW-0808">Transferase</keyword>
<organism evidence="12 13">
    <name type="scientific">Vespertilionid gammaherpesvirus 1</name>
    <dbReference type="NCBI Taxonomy" id="2560830"/>
    <lineage>
        <taxon>Viruses</taxon>
        <taxon>Duplodnaviria</taxon>
        <taxon>Heunggongvirae</taxon>
        <taxon>Peploviricota</taxon>
        <taxon>Herviviricetes</taxon>
        <taxon>Herpesvirales</taxon>
        <taxon>Orthoherpesviridae</taxon>
        <taxon>Gammaherpesvirinae</taxon>
        <taxon>Percavirus</taxon>
        <taxon>Percavirus vespertilionidgamma1</taxon>
    </lineage>
</organism>
<dbReference type="KEGG" id="vg:26836925"/>
<evidence type="ECO:0000313" key="12">
    <source>
        <dbReference type="EMBL" id="AMA67363.1"/>
    </source>
</evidence>
<evidence type="ECO:0000256" key="1">
    <source>
        <dbReference type="ARBA" id="ARBA00004141"/>
    </source>
</evidence>
<reference evidence="12 13" key="1">
    <citation type="journal article" date="2016" name="MSphere">
        <title>Isolation and Characterization of a Novel Gammaherpesvirus from a Microbat Cell Line.</title>
        <authorList>
            <person name="Shabman R.S."/>
            <person name="Shrivastava S."/>
            <person name="Tsibane T."/>
            <person name="Attie O."/>
            <person name="Jayaprakash A."/>
            <person name="Mire C.E."/>
            <person name="Dilley K.E."/>
            <person name="Puri V."/>
            <person name="Stockwell T.B."/>
            <person name="Geisbert T.W."/>
            <person name="Sachidanandam R."/>
            <person name="Basler C.F."/>
        </authorList>
    </citation>
    <scope>NUCLEOTIDE SEQUENCE [LARGE SCALE GENOMIC DNA]</scope>
    <source>
        <strain evidence="12 13">My-HV8/Myotis velifer incautus/USA/FCGHV/2011</strain>
    </source>
</reference>
<evidence type="ECO:0000313" key="13">
    <source>
        <dbReference type="Proteomes" id="UP000207650"/>
    </source>
</evidence>
<dbReference type="GO" id="GO:0008270">
    <property type="term" value="F:zinc ion binding"/>
    <property type="evidence" value="ECO:0007669"/>
    <property type="project" value="UniProtKB-KW"/>
</dbReference>
<dbReference type="SUPFAM" id="SSF57850">
    <property type="entry name" value="RING/U-box"/>
    <property type="match status" value="1"/>
</dbReference>
<comment type="subcellular location">
    <subcellularLocation>
        <location evidence="1">Membrane</location>
        <topology evidence="1">Multi-pass membrane protein</topology>
    </subcellularLocation>
</comment>
<dbReference type="EMBL" id="KU220026">
    <property type="protein sequence ID" value="AMA67363.1"/>
    <property type="molecule type" value="Genomic_DNA"/>
</dbReference>
<keyword evidence="6" id="KW-0833">Ubl conjugation pathway</keyword>
<accession>A0A0X9WYV1</accession>
<evidence type="ECO:0000256" key="4">
    <source>
        <dbReference type="ARBA" id="ARBA00022723"/>
    </source>
</evidence>
<dbReference type="GO" id="GO:0016740">
    <property type="term" value="F:transferase activity"/>
    <property type="evidence" value="ECO:0007669"/>
    <property type="project" value="UniProtKB-KW"/>
</dbReference>
<evidence type="ECO:0000256" key="10">
    <source>
        <dbReference type="SAM" id="Phobius"/>
    </source>
</evidence>
<name>A0A0X9WYV1_9GAMA</name>
<evidence type="ECO:0000256" key="6">
    <source>
        <dbReference type="ARBA" id="ARBA00022786"/>
    </source>
</evidence>
<evidence type="ECO:0000259" key="11">
    <source>
        <dbReference type="PROSITE" id="PS51292"/>
    </source>
</evidence>
<proteinExistence type="predicted"/>
<feature type="transmembrane region" description="Helical" evidence="10">
    <location>
        <begin position="119"/>
        <end position="146"/>
    </location>
</feature>
<evidence type="ECO:0000256" key="5">
    <source>
        <dbReference type="ARBA" id="ARBA00022771"/>
    </source>
</evidence>
<protein>
    <submittedName>
        <fullName evidence="12">MIR2</fullName>
    </submittedName>
</protein>
<dbReference type="PANTHER" id="PTHR46065:SF3">
    <property type="entry name" value="FI20425P1"/>
    <property type="match status" value="1"/>
</dbReference>
<gene>
    <name evidence="12" type="primary">MIR2</name>
    <name evidence="12" type="ORF">AOT99_gpMIR2</name>
</gene>
<dbReference type="OrthoDB" id="27994at10239"/>
<dbReference type="InterPro" id="IPR011016">
    <property type="entry name" value="Znf_RING-CH"/>
</dbReference>
<keyword evidence="3 10" id="KW-0812">Transmembrane</keyword>
<dbReference type="GO" id="GO:0016020">
    <property type="term" value="C:membrane"/>
    <property type="evidence" value="ECO:0007669"/>
    <property type="project" value="UniProtKB-SubCell"/>
</dbReference>